<dbReference type="AlphaFoldDB" id="I2GCA9"/>
<dbReference type="InterPro" id="IPR028072">
    <property type="entry name" value="DUF4466"/>
</dbReference>
<evidence type="ECO:0000313" key="3">
    <source>
        <dbReference type="EMBL" id="CCH51533.1"/>
    </source>
</evidence>
<dbReference type="CDD" id="cd12106">
    <property type="entry name" value="PARMER_03128_N"/>
    <property type="match status" value="1"/>
</dbReference>
<keyword evidence="1" id="KW-0732">Signal</keyword>
<dbReference type="Pfam" id="PF14725">
    <property type="entry name" value="DUF4466"/>
    <property type="match status" value="1"/>
</dbReference>
<dbReference type="PROSITE" id="PS51257">
    <property type="entry name" value="PROKAR_LIPOPROTEIN"/>
    <property type="match status" value="1"/>
</dbReference>
<organism evidence="3 4">
    <name type="scientific">Fibrisoma limi BUZ 3</name>
    <dbReference type="NCBI Taxonomy" id="1185876"/>
    <lineage>
        <taxon>Bacteria</taxon>
        <taxon>Pseudomonadati</taxon>
        <taxon>Bacteroidota</taxon>
        <taxon>Cytophagia</taxon>
        <taxon>Cytophagales</taxon>
        <taxon>Spirosomataceae</taxon>
        <taxon>Fibrisoma</taxon>
    </lineage>
</organism>
<feature type="domain" description="DUF4466" evidence="2">
    <location>
        <begin position="33"/>
        <end position="331"/>
    </location>
</feature>
<feature type="signal peptide" evidence="1">
    <location>
        <begin position="1"/>
        <end position="23"/>
    </location>
</feature>
<evidence type="ECO:0000259" key="2">
    <source>
        <dbReference type="Pfam" id="PF14725"/>
    </source>
</evidence>
<dbReference type="CDD" id="cd07472">
    <property type="entry name" value="HmuY_like"/>
    <property type="match status" value="1"/>
</dbReference>
<dbReference type="EMBL" id="CAIT01000004">
    <property type="protein sequence ID" value="CCH51533.1"/>
    <property type="molecule type" value="Genomic_DNA"/>
</dbReference>
<comment type="caution">
    <text evidence="3">The sequence shown here is derived from an EMBL/GenBank/DDBJ whole genome shotgun (WGS) entry which is preliminary data.</text>
</comment>
<sequence>MTMKANRSYLLLLAIVAVGLASCEPKEVENEGPLRNDLLKKTTSPAVIGDRIEFVYALGTLEGTLKTARAEASIPGAVGTGFSRYSWFTNRSNGQDVPVLTASDTITNGAVSTASILDGDNNKALSLRYYYAVPEEARGKTVSFRFSGTSSTGQEVTINSPAYTVSRMDMKRQITLKDAEKCYVSLADMTAYTKEEVEQKGLSGKIDFVYVYRATLGANKYAFGHAMVSLANGTYLSDLNLPASWTKTPTLLDKRVDVKDAQLRGGGFDVYIDDTDLERTTFTNSADFAYNLAADQGAFVRSGDGTYVAYVFVNSVNNTAKTMTVSIKRLQVK</sequence>
<dbReference type="Gene3D" id="2.60.40.3550">
    <property type="entry name" value="Domain of unknown function DUF4466"/>
    <property type="match status" value="1"/>
</dbReference>
<reference evidence="3 4" key="1">
    <citation type="journal article" date="2012" name="J. Bacteriol.">
        <title>Genome Sequence of the Filamentous Bacterium Fibrisoma limi BUZ 3T.</title>
        <authorList>
            <person name="Filippini M."/>
            <person name="Qi W."/>
            <person name="Jaenicke S."/>
            <person name="Goesmann A."/>
            <person name="Smits T.H."/>
            <person name="Bagheri H.C."/>
        </authorList>
    </citation>
    <scope>NUCLEOTIDE SEQUENCE [LARGE SCALE GENOMIC DNA]</scope>
    <source>
        <strain evidence="4">BUZ 3T</strain>
    </source>
</reference>
<keyword evidence="4" id="KW-1185">Reference proteome</keyword>
<evidence type="ECO:0000256" key="1">
    <source>
        <dbReference type="SAM" id="SignalP"/>
    </source>
</evidence>
<evidence type="ECO:0000313" key="4">
    <source>
        <dbReference type="Proteomes" id="UP000009309"/>
    </source>
</evidence>
<feature type="chain" id="PRO_5003659370" description="DUF4466 domain-containing protein" evidence="1">
    <location>
        <begin position="24"/>
        <end position="333"/>
    </location>
</feature>
<gene>
    <name evidence="3" type="ORF">BN8_00462</name>
</gene>
<dbReference type="STRING" id="1185876.BN8_00462"/>
<protein>
    <recommendedName>
        <fullName evidence="2">DUF4466 domain-containing protein</fullName>
    </recommendedName>
</protein>
<dbReference type="eggNOG" id="ENOG502Z843">
    <property type="taxonomic scope" value="Bacteria"/>
</dbReference>
<dbReference type="InterPro" id="IPR041873">
    <property type="entry name" value="PARMER_03128_N"/>
</dbReference>
<proteinExistence type="predicted"/>
<accession>I2GCA9</accession>
<name>I2GCA9_9BACT</name>
<dbReference type="Proteomes" id="UP000009309">
    <property type="component" value="Unassembled WGS sequence"/>
</dbReference>